<proteinExistence type="predicted"/>
<feature type="signal peptide" evidence="1">
    <location>
        <begin position="1"/>
        <end position="22"/>
    </location>
</feature>
<keyword evidence="1" id="KW-0732">Signal</keyword>
<sequence>MRLVSLLFVASILAFLPSAASAEGRCPPGQYPIGDQGVGGCAPIPGASGQGAAQPTGHWVTTWGAIAKDEKPTRDTNLAIGVVESVATKEEASRIALSRCVQTGGNDCQVLLAYHNQCAALSGPDISQLKARGGVLNASRAGSLEKAKEDSIRRCEAEDGGQSCMVVYAACSAPHFIED</sequence>
<feature type="domain" description="DUF4189" evidence="2">
    <location>
        <begin position="63"/>
        <end position="171"/>
    </location>
</feature>
<comment type="caution">
    <text evidence="3">The sequence shown here is derived from an EMBL/GenBank/DDBJ whole genome shotgun (WGS) entry which is preliminary data.</text>
</comment>
<dbReference type="Pfam" id="PF13827">
    <property type="entry name" value="DUF4189"/>
    <property type="match status" value="1"/>
</dbReference>
<evidence type="ECO:0000313" key="4">
    <source>
        <dbReference type="Proteomes" id="UP000326367"/>
    </source>
</evidence>
<dbReference type="Proteomes" id="UP000326367">
    <property type="component" value="Unassembled WGS sequence"/>
</dbReference>
<organism evidence="3 4">
    <name type="scientific">Stenotrophomonas cyclobalanopsidis</name>
    <dbReference type="NCBI Taxonomy" id="2771362"/>
    <lineage>
        <taxon>Bacteria</taxon>
        <taxon>Pseudomonadati</taxon>
        <taxon>Pseudomonadota</taxon>
        <taxon>Gammaproteobacteria</taxon>
        <taxon>Lysobacterales</taxon>
        <taxon>Lysobacteraceae</taxon>
        <taxon>Stenotrophomonas</taxon>
    </lineage>
</organism>
<accession>A0ABQ6T2E3</accession>
<evidence type="ECO:0000259" key="2">
    <source>
        <dbReference type="Pfam" id="PF13827"/>
    </source>
</evidence>
<protein>
    <submittedName>
        <fullName evidence="3">DUF4189 domain-containing protein</fullName>
    </submittedName>
</protein>
<dbReference type="RefSeq" id="WP_150454049.1">
    <property type="nucleotide sequence ID" value="NZ_VYKI01000006.1"/>
</dbReference>
<name>A0ABQ6T2E3_9GAMM</name>
<dbReference type="InterPro" id="IPR025240">
    <property type="entry name" value="DUF4189"/>
</dbReference>
<dbReference type="EMBL" id="VYKI01000006">
    <property type="protein sequence ID" value="KAA9000820.1"/>
    <property type="molecule type" value="Genomic_DNA"/>
</dbReference>
<reference evidence="3 4" key="1">
    <citation type="journal article" date="2020" name="Antonie Van Leeuwenhoek">
        <title>Stenotrophomonas cyclobalanopsidis sp. nov., isolated from the leaf spot disease of Cyclobalanopsis patelliformis.</title>
        <authorList>
            <person name="Bian D.R."/>
            <person name="Xue H."/>
            <person name="Piao C.G."/>
            <person name="Li Y."/>
        </authorList>
    </citation>
    <scope>NUCLEOTIDE SEQUENCE [LARGE SCALE GENOMIC DNA]</scope>
    <source>
        <strain evidence="3 4">TPQG1-4</strain>
    </source>
</reference>
<gene>
    <name evidence="3" type="ORF">FJU31_06655</name>
</gene>
<evidence type="ECO:0000256" key="1">
    <source>
        <dbReference type="SAM" id="SignalP"/>
    </source>
</evidence>
<feature type="chain" id="PRO_5046456910" evidence="1">
    <location>
        <begin position="23"/>
        <end position="179"/>
    </location>
</feature>
<keyword evidence="4" id="KW-1185">Reference proteome</keyword>
<evidence type="ECO:0000313" key="3">
    <source>
        <dbReference type="EMBL" id="KAA9000820.1"/>
    </source>
</evidence>